<gene>
    <name evidence="2" type="ORF">AS194_10160</name>
</gene>
<feature type="domain" description="Phosphatidic acid phosphatase type 2/haloperoxidase" evidence="1">
    <location>
        <begin position="59"/>
        <end position="156"/>
    </location>
</feature>
<reference evidence="2 3" key="1">
    <citation type="submission" date="2015-11" db="EMBL/GenBank/DDBJ databases">
        <title>Permanent draft genome of Psychrobacter piscatorii LQ58.</title>
        <authorList>
            <person name="Zhou M."/>
            <person name="Dong B."/>
            <person name="Liu Q."/>
        </authorList>
    </citation>
    <scope>NUCLEOTIDE SEQUENCE [LARGE SCALE GENOMIC DNA]</scope>
    <source>
        <strain evidence="2 3">LQ58</strain>
    </source>
</reference>
<accession>A0A0T6DPY2</accession>
<keyword evidence="3" id="KW-1185">Reference proteome</keyword>
<dbReference type="AlphaFoldDB" id="A0A0T6DPY2"/>
<protein>
    <submittedName>
        <fullName evidence="2">Phosphatidic acid phosphatase</fullName>
    </submittedName>
</protein>
<proteinExistence type="predicted"/>
<dbReference type="SUPFAM" id="SSF48317">
    <property type="entry name" value="Acid phosphatase/Vanadium-dependent haloperoxidase"/>
    <property type="match status" value="1"/>
</dbReference>
<dbReference type="Proteomes" id="UP000051202">
    <property type="component" value="Unassembled WGS sequence"/>
</dbReference>
<dbReference type="InterPro" id="IPR036938">
    <property type="entry name" value="PAP2/HPO_sf"/>
</dbReference>
<dbReference type="InterPro" id="IPR000326">
    <property type="entry name" value="PAP2/HPO"/>
</dbReference>
<dbReference type="EMBL" id="LNDJ01000083">
    <property type="protein sequence ID" value="KRU22046.1"/>
    <property type="molecule type" value="Genomic_DNA"/>
</dbReference>
<dbReference type="STRING" id="554343.AS194_10160"/>
<dbReference type="SMART" id="SM00014">
    <property type="entry name" value="acidPPc"/>
    <property type="match status" value="1"/>
</dbReference>
<dbReference type="Pfam" id="PF01569">
    <property type="entry name" value="PAP2"/>
    <property type="match status" value="1"/>
</dbReference>
<organism evidence="2 3">
    <name type="scientific">Psychrobacter piscatorii</name>
    <dbReference type="NCBI Taxonomy" id="554343"/>
    <lineage>
        <taxon>Bacteria</taxon>
        <taxon>Pseudomonadati</taxon>
        <taxon>Pseudomonadota</taxon>
        <taxon>Gammaproteobacteria</taxon>
        <taxon>Moraxellales</taxon>
        <taxon>Moraxellaceae</taxon>
        <taxon>Psychrobacter</taxon>
    </lineage>
</organism>
<evidence type="ECO:0000313" key="3">
    <source>
        <dbReference type="Proteomes" id="UP000051202"/>
    </source>
</evidence>
<evidence type="ECO:0000313" key="2">
    <source>
        <dbReference type="EMBL" id="KRU22046.1"/>
    </source>
</evidence>
<dbReference type="CDD" id="cd03394">
    <property type="entry name" value="PAP2_like_5"/>
    <property type="match status" value="1"/>
</dbReference>
<comment type="caution">
    <text evidence="2">The sequence shown here is derived from an EMBL/GenBank/DDBJ whole genome shotgun (WGS) entry which is preliminary data.</text>
</comment>
<name>A0A0T6DPY2_9GAMM</name>
<evidence type="ECO:0000259" key="1">
    <source>
        <dbReference type="SMART" id="SM00014"/>
    </source>
</evidence>
<dbReference type="RefSeq" id="WP_058025191.1">
    <property type="nucleotide sequence ID" value="NZ_LNDJ01000083.1"/>
</dbReference>
<sequence>MLRETHVPIILLASSVIITAPSYAEDTSSLERAGDIVAVAIPAIAYGSTHYMNDKEGRQQFYQSFATNLAVTYAVKSTINKERPDHSDNDSFPSGHTSLAFQGASFIHKRYGLEYSIPAYVGATFVGYSRVKAEKHDVADVFAGAALGVASSMYLTKSYNDQLLITTNLAPDYYGLSVHYQF</sequence>
<dbReference type="Gene3D" id="1.20.144.10">
    <property type="entry name" value="Phosphatidic acid phosphatase type 2/haloperoxidase"/>
    <property type="match status" value="1"/>
</dbReference>